<dbReference type="Pfam" id="PF00400">
    <property type="entry name" value="WD40"/>
    <property type="match status" value="1"/>
</dbReference>
<comment type="caution">
    <text evidence="11">The sequence shown here is derived from an EMBL/GenBank/DDBJ whole genome shotgun (WGS) entry which is preliminary data.</text>
</comment>
<evidence type="ECO:0000256" key="6">
    <source>
        <dbReference type="ARBA" id="ARBA00023242"/>
    </source>
</evidence>
<evidence type="ECO:0000256" key="2">
    <source>
        <dbReference type="ARBA" id="ARBA00004604"/>
    </source>
</evidence>
<dbReference type="Pfam" id="PF08149">
    <property type="entry name" value="BING4CT"/>
    <property type="match status" value="1"/>
</dbReference>
<dbReference type="SUPFAM" id="SSF50978">
    <property type="entry name" value="WD40 repeat-like"/>
    <property type="match status" value="1"/>
</dbReference>
<dbReference type="Gene3D" id="2.130.10.10">
    <property type="entry name" value="YVTN repeat-like/Quinoprotein amine dehydrogenase"/>
    <property type="match status" value="1"/>
</dbReference>
<dbReference type="InterPro" id="IPR040315">
    <property type="entry name" value="WDR46/Utp7"/>
</dbReference>
<feature type="region of interest" description="Disordered" evidence="9">
    <location>
        <begin position="449"/>
        <end position="480"/>
    </location>
</feature>
<evidence type="ECO:0000313" key="12">
    <source>
        <dbReference type="Proteomes" id="UP000761534"/>
    </source>
</evidence>
<dbReference type="InterPro" id="IPR001680">
    <property type="entry name" value="WD40_rpt"/>
</dbReference>
<comment type="subcellular location">
    <subcellularLocation>
        <location evidence="2">Nucleus</location>
        <location evidence="2">Nucleolus</location>
    </subcellularLocation>
</comment>
<feature type="region of interest" description="Disordered" evidence="9">
    <location>
        <begin position="1"/>
        <end position="20"/>
    </location>
</feature>
<name>A0A642V0R6_9ASCO</name>
<keyword evidence="12" id="KW-1185">Reference proteome</keyword>
<reference evidence="11" key="1">
    <citation type="journal article" date="2019" name="G3 (Bethesda)">
        <title>Genome Assemblies of Two Rare Opportunistic Yeast Pathogens: Diutina rugosa (syn. Candida rugosa) and Trichomonascus ciferrii (syn. Candida ciferrii).</title>
        <authorList>
            <person name="Mixao V."/>
            <person name="Saus E."/>
            <person name="Hansen A.P."/>
            <person name="Lass-Florl C."/>
            <person name="Gabaldon T."/>
        </authorList>
    </citation>
    <scope>NUCLEOTIDE SEQUENCE</scope>
    <source>
        <strain evidence="11">CBS 4856</strain>
    </source>
</reference>
<dbReference type="GO" id="GO:0030686">
    <property type="term" value="C:90S preribosome"/>
    <property type="evidence" value="ECO:0007669"/>
    <property type="project" value="TreeGrafter"/>
</dbReference>
<organism evidence="11 12">
    <name type="scientific">Trichomonascus ciferrii</name>
    <dbReference type="NCBI Taxonomy" id="44093"/>
    <lineage>
        <taxon>Eukaryota</taxon>
        <taxon>Fungi</taxon>
        <taxon>Dikarya</taxon>
        <taxon>Ascomycota</taxon>
        <taxon>Saccharomycotina</taxon>
        <taxon>Dipodascomycetes</taxon>
        <taxon>Dipodascales</taxon>
        <taxon>Trichomonascaceae</taxon>
        <taxon>Trichomonascus</taxon>
        <taxon>Trichomonascus ciferrii complex</taxon>
    </lineage>
</organism>
<accession>A0A642V0R6</accession>
<proteinExistence type="predicted"/>
<keyword evidence="3" id="KW-0698">rRNA processing</keyword>
<dbReference type="InterPro" id="IPR015943">
    <property type="entry name" value="WD40/YVTN_repeat-like_dom_sf"/>
</dbReference>
<feature type="compositionally biased region" description="Basic and acidic residues" evidence="9">
    <location>
        <begin position="495"/>
        <end position="508"/>
    </location>
</feature>
<feature type="repeat" description="WD" evidence="8">
    <location>
        <begin position="254"/>
        <end position="295"/>
    </location>
</feature>
<dbReference type="PANTHER" id="PTHR14085:SF3">
    <property type="entry name" value="WD REPEAT-CONTAINING PROTEIN 46"/>
    <property type="match status" value="1"/>
</dbReference>
<protein>
    <recommendedName>
        <fullName evidence="7">U three protein 7</fullName>
    </recommendedName>
</protein>
<feature type="compositionally biased region" description="Basic and acidic residues" evidence="9">
    <location>
        <begin position="449"/>
        <end position="460"/>
    </location>
</feature>
<evidence type="ECO:0000256" key="7">
    <source>
        <dbReference type="ARBA" id="ARBA00076453"/>
    </source>
</evidence>
<dbReference type="GO" id="GO:0032040">
    <property type="term" value="C:small-subunit processome"/>
    <property type="evidence" value="ECO:0007669"/>
    <property type="project" value="TreeGrafter"/>
</dbReference>
<dbReference type="PROSITE" id="PS50082">
    <property type="entry name" value="WD_REPEATS_2"/>
    <property type="match status" value="1"/>
</dbReference>
<evidence type="ECO:0000256" key="3">
    <source>
        <dbReference type="ARBA" id="ARBA00022552"/>
    </source>
</evidence>
<feature type="region of interest" description="Disordered" evidence="9">
    <location>
        <begin position="495"/>
        <end position="525"/>
    </location>
</feature>
<evidence type="ECO:0000256" key="9">
    <source>
        <dbReference type="SAM" id="MobiDB-lite"/>
    </source>
</evidence>
<evidence type="ECO:0000256" key="1">
    <source>
        <dbReference type="ARBA" id="ARBA00004099"/>
    </source>
</evidence>
<evidence type="ECO:0000313" key="11">
    <source>
        <dbReference type="EMBL" id="KAA8909995.1"/>
    </source>
</evidence>
<dbReference type="VEuPathDB" id="FungiDB:TRICI_004277"/>
<feature type="domain" description="BING4 C-terminal" evidence="10">
    <location>
        <begin position="338"/>
        <end position="419"/>
    </location>
</feature>
<evidence type="ECO:0000259" key="10">
    <source>
        <dbReference type="SMART" id="SM01033"/>
    </source>
</evidence>
<evidence type="ECO:0000256" key="8">
    <source>
        <dbReference type="PROSITE-ProRule" id="PRU00221"/>
    </source>
</evidence>
<keyword evidence="6" id="KW-0539">Nucleus</keyword>
<dbReference type="InterPro" id="IPR036322">
    <property type="entry name" value="WD40_repeat_dom_sf"/>
</dbReference>
<dbReference type="OrthoDB" id="10251154at2759"/>
<dbReference type="SMART" id="SM00320">
    <property type="entry name" value="WD40"/>
    <property type="match status" value="5"/>
</dbReference>
<evidence type="ECO:0000256" key="4">
    <source>
        <dbReference type="ARBA" id="ARBA00022574"/>
    </source>
</evidence>
<dbReference type="InterPro" id="IPR012952">
    <property type="entry name" value="BING4_C_dom"/>
</dbReference>
<dbReference type="PROSITE" id="PS50294">
    <property type="entry name" value="WD_REPEATS_REGION"/>
    <property type="match status" value="1"/>
</dbReference>
<dbReference type="GO" id="GO:0000462">
    <property type="term" value="P:maturation of SSU-rRNA from tricistronic rRNA transcript (SSU-rRNA, 5.8S rRNA, LSU-rRNA)"/>
    <property type="evidence" value="ECO:0007669"/>
    <property type="project" value="TreeGrafter"/>
</dbReference>
<evidence type="ECO:0000256" key="5">
    <source>
        <dbReference type="ARBA" id="ARBA00022737"/>
    </source>
</evidence>
<dbReference type="FunFam" id="2.130.10.10:FF:000378">
    <property type="entry name" value="U3 small nucleolar RNA-associated protein 7"/>
    <property type="match status" value="1"/>
</dbReference>
<comment type="function">
    <text evidence="1">Involved in nucleolar processing of pre-18S ribosomal RNA.</text>
</comment>
<gene>
    <name evidence="11" type="ORF">TRICI_004277</name>
</gene>
<keyword evidence="4 8" id="KW-0853">WD repeat</keyword>
<feature type="compositionally biased region" description="Basic residues" evidence="9">
    <location>
        <begin position="469"/>
        <end position="478"/>
    </location>
</feature>
<dbReference type="EMBL" id="SWFS01000328">
    <property type="protein sequence ID" value="KAA8909995.1"/>
    <property type="molecule type" value="Genomic_DNA"/>
</dbReference>
<dbReference type="AlphaFoldDB" id="A0A642V0R6"/>
<dbReference type="Proteomes" id="UP000761534">
    <property type="component" value="Unassembled WGS sequence"/>
</dbReference>
<dbReference type="SMART" id="SM01033">
    <property type="entry name" value="BING4CT"/>
    <property type="match status" value="1"/>
</dbReference>
<sequence length="525" mass="58858">MSENRTAKYQRGKAGPVKNVKDKKLRANLERLDNKFKDAAESAASTEYLLMEDGGFMEAEGEMEKTFKVTQKQVKESVDVATQKKAFSLDLRQFGPYRVDYSLTGNHLLLGGAKGHLAAFNWKESELNAEINVNETVHAVKWLQNDCQYFAAAQKKYTFIYDHQGVEVHRLKNHIEATHLEYLPYHYLLASAGNTGFIKYQDVSTGQLVAELRTKLGPTTAFAQNPYNAVLHAGHSNGHVTLWAPNMSTPLVKVLSSRGPVRDVAINRDGRYMAVAGADKSLKIWDVRTFRELESYYSPTPASSVDISDTGLVAVGWGPHVQIWKDILTHGGPKQSTPYMNHLVPGSQVVSTRFCPYEDVLGLGHAQGFSSLVVPGAGEANFDSLEVNPYMNATKKGRRENEVRSLLNKLQPDMIALDPNMIGNVDQRAGPARKTAAEVYQEKEDEIANRHKDKDVDKIRPTVKGKNSALRKHLRKKTSNVIDQRKLRLEANLKREKELRENKRRERQGLPSKKLKHGPALGRFS</sequence>
<dbReference type="PANTHER" id="PTHR14085">
    <property type="entry name" value="WD-REPEAT PROTEIN BING4"/>
    <property type="match status" value="1"/>
</dbReference>
<keyword evidence="5" id="KW-0677">Repeat</keyword>